<dbReference type="EnsemblBacteria" id="AAM73324">
    <property type="protein sequence ID" value="AAM73324"/>
    <property type="gene ID" value="CT2108"/>
</dbReference>
<evidence type="ECO:0000313" key="2">
    <source>
        <dbReference type="Proteomes" id="UP000001007"/>
    </source>
</evidence>
<name>Q8KAP8_CHLTE</name>
<reference evidence="1 2" key="1">
    <citation type="journal article" date="2002" name="Proc. Natl. Acad. Sci. U.S.A.">
        <title>The complete genome sequence of Chlorobium tepidum TLS, a photosynthetic, anaerobic, green-sulfur bacterium.</title>
        <authorList>
            <person name="Eisen J.A."/>
            <person name="Nelson K.E."/>
            <person name="Paulsen I.T."/>
            <person name="Heidelberg J.F."/>
            <person name="Wu M."/>
            <person name="Dodson R.J."/>
            <person name="Deboy R."/>
            <person name="Gwinn M.L."/>
            <person name="Nelson W.C."/>
            <person name="Haft D.H."/>
            <person name="Hickey E.K."/>
            <person name="Peterson J.D."/>
            <person name="Durkin A.S."/>
            <person name="Kolonay J.L."/>
            <person name="Yang F."/>
            <person name="Holt I."/>
            <person name="Umayam L.A."/>
            <person name="Mason T."/>
            <person name="Brenner M."/>
            <person name="Shea T.P."/>
            <person name="Parksey D."/>
            <person name="Nierman W.C."/>
            <person name="Feldblyum T.V."/>
            <person name="Hansen C.L."/>
            <person name="Craven M.B."/>
            <person name="Radune D."/>
            <person name="Vamathevan J."/>
            <person name="Khouri H."/>
            <person name="White O."/>
            <person name="Gruber T.M."/>
            <person name="Ketchum K.A."/>
            <person name="Venter J.C."/>
            <person name="Tettelin H."/>
            <person name="Bryant D.A."/>
            <person name="Fraser C.M."/>
        </authorList>
    </citation>
    <scope>NUCLEOTIDE SEQUENCE [LARGE SCALE GENOMIC DNA]</scope>
    <source>
        <strain evidence="2">ATCC 49652 / DSM 12025 / NBRC 103806 / TLS</strain>
    </source>
</reference>
<gene>
    <name evidence="1" type="ordered locus">CT2108</name>
</gene>
<dbReference type="EMBL" id="AE006470">
    <property type="protein sequence ID" value="AAM73324.1"/>
    <property type="molecule type" value="Genomic_DNA"/>
</dbReference>
<evidence type="ECO:0000313" key="1">
    <source>
        <dbReference type="EMBL" id="AAM73324.1"/>
    </source>
</evidence>
<accession>Q8KAP8</accession>
<keyword evidence="2" id="KW-1185">Reference proteome</keyword>
<proteinExistence type="predicted"/>
<protein>
    <submittedName>
        <fullName evidence="1">Uncharacterized protein</fullName>
    </submittedName>
</protein>
<dbReference type="HOGENOM" id="CLU_3395791_0_0_10"/>
<sequence>MCRLMTSIWQKNREPAPDVPRYARIIGTEPP</sequence>
<organism evidence="1 2">
    <name type="scientific">Chlorobaculum tepidum (strain ATCC 49652 / DSM 12025 / NBRC 103806 / TLS)</name>
    <name type="common">Chlorobium tepidum</name>
    <dbReference type="NCBI Taxonomy" id="194439"/>
    <lineage>
        <taxon>Bacteria</taxon>
        <taxon>Pseudomonadati</taxon>
        <taxon>Chlorobiota</taxon>
        <taxon>Chlorobiia</taxon>
        <taxon>Chlorobiales</taxon>
        <taxon>Chlorobiaceae</taxon>
        <taxon>Chlorobaculum</taxon>
    </lineage>
</organism>
<dbReference type="AlphaFoldDB" id="Q8KAP8"/>
<dbReference type="Proteomes" id="UP000001007">
    <property type="component" value="Chromosome"/>
</dbReference>
<dbReference type="KEGG" id="cte:CT2108"/>